<dbReference type="InterPro" id="IPR002569">
    <property type="entry name" value="Met_Sox_Rdtase_MsrA_dom"/>
</dbReference>
<evidence type="ECO:0000259" key="6">
    <source>
        <dbReference type="Pfam" id="PF01625"/>
    </source>
</evidence>
<dbReference type="PANTHER" id="PTHR43774:SF1">
    <property type="entry name" value="PEPTIDE METHIONINE SULFOXIDE REDUCTASE MSRA 2"/>
    <property type="match status" value="1"/>
</dbReference>
<comment type="caution">
    <text evidence="7">The sequence shown here is derived from an EMBL/GenBank/DDBJ whole genome shotgun (WGS) entry which is preliminary data.</text>
</comment>
<dbReference type="GO" id="GO:0008113">
    <property type="term" value="F:peptide-methionine (S)-S-oxide reductase activity"/>
    <property type="evidence" value="ECO:0007669"/>
    <property type="project" value="UniProtKB-UniRule"/>
</dbReference>
<evidence type="ECO:0000256" key="4">
    <source>
        <dbReference type="ARBA" id="ARBA00048782"/>
    </source>
</evidence>
<evidence type="ECO:0000256" key="3">
    <source>
        <dbReference type="ARBA" id="ARBA00047806"/>
    </source>
</evidence>
<protein>
    <recommendedName>
        <fullName evidence="5">Peptide methionine sulfoxide reductase MsrA</fullName>
        <shortName evidence="5">Protein-methionine-S-oxide reductase</shortName>
        <ecNumber evidence="5">1.8.4.11</ecNumber>
    </recommendedName>
    <alternativeName>
        <fullName evidence="5">Peptide-methionine (S)-S-oxide reductase</fullName>
        <shortName evidence="5">Peptide Met(O) reductase</shortName>
    </alternativeName>
</protein>
<name>A0A930VA03_9ACTN</name>
<reference evidence="7" key="1">
    <citation type="submission" date="2020-11" db="EMBL/GenBank/DDBJ databases">
        <title>Nocardioides sp. nov., isolated from Soil of Cynanchum wilfordii Hemsley rhizosphere.</title>
        <authorList>
            <person name="Lee J.-S."/>
            <person name="Suh M.K."/>
            <person name="Kim J.-S."/>
        </authorList>
    </citation>
    <scope>NUCLEOTIDE SEQUENCE</scope>
    <source>
        <strain evidence="7">KCTC 19275</strain>
    </source>
</reference>
<dbReference type="Pfam" id="PF01625">
    <property type="entry name" value="PMSR"/>
    <property type="match status" value="1"/>
</dbReference>
<feature type="active site" evidence="5">
    <location>
        <position position="14"/>
    </location>
</feature>
<dbReference type="EC" id="1.8.4.11" evidence="5"/>
<dbReference type="SUPFAM" id="SSF55068">
    <property type="entry name" value="Peptide methionine sulfoxide reductase"/>
    <property type="match status" value="1"/>
</dbReference>
<comment type="catalytic activity">
    <reaction evidence="4 5">
        <text>[thioredoxin]-disulfide + L-methionine + H2O = L-methionine (S)-S-oxide + [thioredoxin]-dithiol</text>
        <dbReference type="Rhea" id="RHEA:19993"/>
        <dbReference type="Rhea" id="RHEA-COMP:10698"/>
        <dbReference type="Rhea" id="RHEA-COMP:10700"/>
        <dbReference type="ChEBI" id="CHEBI:15377"/>
        <dbReference type="ChEBI" id="CHEBI:29950"/>
        <dbReference type="ChEBI" id="CHEBI:50058"/>
        <dbReference type="ChEBI" id="CHEBI:57844"/>
        <dbReference type="ChEBI" id="CHEBI:58772"/>
        <dbReference type="EC" id="1.8.4.11"/>
    </reaction>
</comment>
<comment type="similarity">
    <text evidence="1 5">Belongs to the MsrA Met sulfoxide reductase family.</text>
</comment>
<keyword evidence="8" id="KW-1185">Reference proteome</keyword>
<evidence type="ECO:0000256" key="5">
    <source>
        <dbReference type="HAMAP-Rule" id="MF_01401"/>
    </source>
</evidence>
<comment type="function">
    <text evidence="5">Has an important function as a repair enzyme for proteins that have been inactivated by oxidation. Catalyzes the reversible oxidation-reduction of methionine sulfoxide in proteins to methionine.</text>
</comment>
<dbReference type="HAMAP" id="MF_01401">
    <property type="entry name" value="MsrA"/>
    <property type="match status" value="1"/>
</dbReference>
<sequence>MDDKLETAVLAGGCFWGMQELMRRKPGVVSSRVGWTGGDTPDPSEESPGAHAEAVELVFDPDLTSFREILELFFQIHDPTTLNRQGDDIGTDYRSAIFYTDETQRRVAEETIAEVDRSGLWPGKLVTRLEPAREFWEAEADDQLYLQRNPDGETCHFPRPGWKLPHPAATS</sequence>
<accession>A0A930VA03</accession>
<evidence type="ECO:0000313" key="7">
    <source>
        <dbReference type="EMBL" id="MBF4761761.1"/>
    </source>
</evidence>
<evidence type="ECO:0000313" key="8">
    <source>
        <dbReference type="Proteomes" id="UP000640489"/>
    </source>
</evidence>
<feature type="domain" description="Peptide methionine sulphoxide reductase MsrA" evidence="6">
    <location>
        <begin position="7"/>
        <end position="155"/>
    </location>
</feature>
<dbReference type="EMBL" id="JADKPN010000001">
    <property type="protein sequence ID" value="MBF4761761.1"/>
    <property type="molecule type" value="Genomic_DNA"/>
</dbReference>
<dbReference type="RefSeq" id="WP_194704954.1">
    <property type="nucleotide sequence ID" value="NZ_JADKPN010000001.1"/>
</dbReference>
<dbReference type="Gene3D" id="3.30.1060.10">
    <property type="entry name" value="Peptide methionine sulphoxide reductase MsrA"/>
    <property type="match status" value="1"/>
</dbReference>
<dbReference type="PANTHER" id="PTHR43774">
    <property type="entry name" value="PEPTIDE METHIONINE SULFOXIDE REDUCTASE"/>
    <property type="match status" value="1"/>
</dbReference>
<evidence type="ECO:0000256" key="2">
    <source>
        <dbReference type="ARBA" id="ARBA00023002"/>
    </source>
</evidence>
<dbReference type="Proteomes" id="UP000640489">
    <property type="component" value="Unassembled WGS sequence"/>
</dbReference>
<gene>
    <name evidence="5 7" type="primary">msrA</name>
    <name evidence="7" type="ORF">ISU07_01365</name>
</gene>
<dbReference type="FunFam" id="3.30.1060.10:FF:000005">
    <property type="entry name" value="Peptide methionine sulfoxide reductase MsrA"/>
    <property type="match status" value="1"/>
</dbReference>
<dbReference type="NCBIfam" id="TIGR00401">
    <property type="entry name" value="msrA"/>
    <property type="match status" value="1"/>
</dbReference>
<comment type="catalytic activity">
    <reaction evidence="3 5">
        <text>L-methionyl-[protein] + [thioredoxin]-disulfide + H2O = L-methionyl-(S)-S-oxide-[protein] + [thioredoxin]-dithiol</text>
        <dbReference type="Rhea" id="RHEA:14217"/>
        <dbReference type="Rhea" id="RHEA-COMP:10698"/>
        <dbReference type="Rhea" id="RHEA-COMP:10700"/>
        <dbReference type="Rhea" id="RHEA-COMP:12313"/>
        <dbReference type="Rhea" id="RHEA-COMP:12315"/>
        <dbReference type="ChEBI" id="CHEBI:15377"/>
        <dbReference type="ChEBI" id="CHEBI:16044"/>
        <dbReference type="ChEBI" id="CHEBI:29950"/>
        <dbReference type="ChEBI" id="CHEBI:44120"/>
        <dbReference type="ChEBI" id="CHEBI:50058"/>
        <dbReference type="EC" id="1.8.4.11"/>
    </reaction>
</comment>
<organism evidence="7 8">
    <name type="scientific">Nocardioides islandensis</name>
    <dbReference type="NCBI Taxonomy" id="433663"/>
    <lineage>
        <taxon>Bacteria</taxon>
        <taxon>Bacillati</taxon>
        <taxon>Actinomycetota</taxon>
        <taxon>Actinomycetes</taxon>
        <taxon>Propionibacteriales</taxon>
        <taxon>Nocardioidaceae</taxon>
        <taxon>Nocardioides</taxon>
    </lineage>
</organism>
<keyword evidence="2 5" id="KW-0560">Oxidoreductase</keyword>
<dbReference type="InterPro" id="IPR036509">
    <property type="entry name" value="Met_Sox_Rdtase_MsrA_sf"/>
</dbReference>
<dbReference type="AlphaFoldDB" id="A0A930VA03"/>
<proteinExistence type="inferred from homology"/>
<evidence type="ECO:0000256" key="1">
    <source>
        <dbReference type="ARBA" id="ARBA00005591"/>
    </source>
</evidence>